<proteinExistence type="predicted"/>
<keyword evidence="2" id="KW-1185">Reference proteome</keyword>
<gene>
    <name evidence="1" type="ORF">Bhyg_10169</name>
</gene>
<organism evidence="1 2">
    <name type="scientific">Pseudolycoriella hygida</name>
    <dbReference type="NCBI Taxonomy" id="35572"/>
    <lineage>
        <taxon>Eukaryota</taxon>
        <taxon>Metazoa</taxon>
        <taxon>Ecdysozoa</taxon>
        <taxon>Arthropoda</taxon>
        <taxon>Hexapoda</taxon>
        <taxon>Insecta</taxon>
        <taxon>Pterygota</taxon>
        <taxon>Neoptera</taxon>
        <taxon>Endopterygota</taxon>
        <taxon>Diptera</taxon>
        <taxon>Nematocera</taxon>
        <taxon>Sciaroidea</taxon>
        <taxon>Sciaridae</taxon>
        <taxon>Pseudolycoriella</taxon>
    </lineage>
</organism>
<comment type="caution">
    <text evidence="1">The sequence shown here is derived from an EMBL/GenBank/DDBJ whole genome shotgun (WGS) entry which is preliminary data.</text>
</comment>
<dbReference type="Proteomes" id="UP001151699">
    <property type="component" value="Chromosome X"/>
</dbReference>
<accession>A0A9Q0MTJ4</accession>
<protein>
    <submittedName>
        <fullName evidence="1">Uncharacterized protein</fullName>
    </submittedName>
</protein>
<dbReference type="OrthoDB" id="8123954at2759"/>
<evidence type="ECO:0000313" key="1">
    <source>
        <dbReference type="EMBL" id="KAJ6637439.1"/>
    </source>
</evidence>
<dbReference type="AlphaFoldDB" id="A0A9Q0MTJ4"/>
<dbReference type="EMBL" id="WJQU01000003">
    <property type="protein sequence ID" value="KAJ6637439.1"/>
    <property type="molecule type" value="Genomic_DNA"/>
</dbReference>
<reference evidence="1" key="1">
    <citation type="submission" date="2022-07" db="EMBL/GenBank/DDBJ databases">
        <authorList>
            <person name="Trinca V."/>
            <person name="Uliana J.V.C."/>
            <person name="Torres T.T."/>
            <person name="Ward R.J."/>
            <person name="Monesi N."/>
        </authorList>
    </citation>
    <scope>NUCLEOTIDE SEQUENCE</scope>
    <source>
        <strain evidence="1">HSMRA1968</strain>
        <tissue evidence="1">Whole embryos</tissue>
    </source>
</reference>
<sequence length="62" mass="6979">MITSVPNLTGPNILHTHSIKSWLEQQDFNNRGLSSPIEETYENNNKKMCNSAVNIIIAQPIL</sequence>
<evidence type="ECO:0000313" key="2">
    <source>
        <dbReference type="Proteomes" id="UP001151699"/>
    </source>
</evidence>
<name>A0A9Q0MTJ4_9DIPT</name>